<evidence type="ECO:0000256" key="1">
    <source>
        <dbReference type="SAM" id="MobiDB-lite"/>
    </source>
</evidence>
<dbReference type="EMBL" id="VLLF01000001">
    <property type="protein sequence ID" value="TWI93334.1"/>
    <property type="molecule type" value="Genomic_DNA"/>
</dbReference>
<accession>A0A562TJ03</accession>
<reference evidence="2 3" key="1">
    <citation type="submission" date="2019-07" db="EMBL/GenBank/DDBJ databases">
        <title>Genomic Encyclopedia of Archaeal and Bacterial Type Strains, Phase II (KMG-II): from individual species to whole genera.</title>
        <authorList>
            <person name="Goeker M."/>
        </authorList>
    </citation>
    <scope>NUCLEOTIDE SEQUENCE [LARGE SCALE GENOMIC DNA]</scope>
    <source>
        <strain evidence="2 3">ATCC BAA-252</strain>
    </source>
</reference>
<dbReference type="AlphaFoldDB" id="A0A562TJ03"/>
<feature type="compositionally biased region" description="Basic and acidic residues" evidence="1">
    <location>
        <begin position="146"/>
        <end position="156"/>
    </location>
</feature>
<dbReference type="Proteomes" id="UP000320593">
    <property type="component" value="Unassembled WGS sequence"/>
</dbReference>
<evidence type="ECO:0000313" key="2">
    <source>
        <dbReference type="EMBL" id="TWI93334.1"/>
    </source>
</evidence>
<proteinExistence type="predicted"/>
<keyword evidence="3" id="KW-1185">Reference proteome</keyword>
<feature type="region of interest" description="Disordered" evidence="1">
    <location>
        <begin position="129"/>
        <end position="175"/>
    </location>
</feature>
<feature type="compositionally biased region" description="Basic and acidic residues" evidence="1">
    <location>
        <begin position="73"/>
        <end position="83"/>
    </location>
</feature>
<feature type="region of interest" description="Disordered" evidence="1">
    <location>
        <begin position="56"/>
        <end position="115"/>
    </location>
</feature>
<name>A0A562TJ03_9HYPH</name>
<sequence>MRDPCRERSIQSALRGAKKRNGSPHKAGMTAGGKLSPFPNQHSSRRIWSVVLSFPERPGEASSPTPSGVIPHLMRDPCRERSIRSALRGAKKRNGSPHKAGMTAGGKLSPFPNQHSSRRIWSVVLSFPERPGEASSPTPSGVIPHLMRDPCRERSIRSVLRGAMKRNGSSGQARG</sequence>
<protein>
    <submittedName>
        <fullName evidence="2">Uncharacterized protein</fullName>
    </submittedName>
</protein>
<organism evidence="2 3">
    <name type="scientific">Roseibium hamelinense</name>
    <dbReference type="NCBI Taxonomy" id="150831"/>
    <lineage>
        <taxon>Bacteria</taxon>
        <taxon>Pseudomonadati</taxon>
        <taxon>Pseudomonadota</taxon>
        <taxon>Alphaproteobacteria</taxon>
        <taxon>Hyphomicrobiales</taxon>
        <taxon>Stappiaceae</taxon>
        <taxon>Roseibium</taxon>
    </lineage>
</organism>
<comment type="caution">
    <text evidence="2">The sequence shown here is derived from an EMBL/GenBank/DDBJ whole genome shotgun (WGS) entry which is preliminary data.</text>
</comment>
<feature type="region of interest" description="Disordered" evidence="1">
    <location>
        <begin position="1"/>
        <end position="42"/>
    </location>
</feature>
<gene>
    <name evidence="2" type="ORF">JM93_00890</name>
</gene>
<evidence type="ECO:0000313" key="3">
    <source>
        <dbReference type="Proteomes" id="UP000320593"/>
    </source>
</evidence>